<evidence type="ECO:0000256" key="1">
    <source>
        <dbReference type="SAM" id="MobiDB-lite"/>
    </source>
</evidence>
<evidence type="ECO:0000313" key="2">
    <source>
        <dbReference type="EMBL" id="KAK0652133.1"/>
    </source>
</evidence>
<organism evidence="2 3">
    <name type="scientific">Cercophora newfieldiana</name>
    <dbReference type="NCBI Taxonomy" id="92897"/>
    <lineage>
        <taxon>Eukaryota</taxon>
        <taxon>Fungi</taxon>
        <taxon>Dikarya</taxon>
        <taxon>Ascomycota</taxon>
        <taxon>Pezizomycotina</taxon>
        <taxon>Sordariomycetes</taxon>
        <taxon>Sordariomycetidae</taxon>
        <taxon>Sordariales</taxon>
        <taxon>Lasiosphaeriaceae</taxon>
        <taxon>Cercophora</taxon>
    </lineage>
</organism>
<sequence>MSPRRFDICLLHRKGRDKRPSRQNLTDGQGFFDGRLVRARRCPMPDSRCRVRNPGLQDTLRIDPQTGPLPRPRGKRLQDVQHDTKMMSRSGWAVRGACIATSRPRKRNSTLRCGSRRNPDRPHSLIEHIA</sequence>
<feature type="compositionally biased region" description="Basic and acidic residues" evidence="1">
    <location>
        <begin position="117"/>
        <end position="130"/>
    </location>
</feature>
<dbReference type="Proteomes" id="UP001174936">
    <property type="component" value="Unassembled WGS sequence"/>
</dbReference>
<gene>
    <name evidence="2" type="ORF">B0T16DRAFT_95599</name>
</gene>
<protein>
    <submittedName>
        <fullName evidence="2">Uncharacterized protein</fullName>
    </submittedName>
</protein>
<feature type="region of interest" description="Disordered" evidence="1">
    <location>
        <begin position="103"/>
        <end position="130"/>
    </location>
</feature>
<dbReference type="AlphaFoldDB" id="A0AA40CWW5"/>
<dbReference type="EMBL" id="JAULSV010000002">
    <property type="protein sequence ID" value="KAK0652133.1"/>
    <property type="molecule type" value="Genomic_DNA"/>
</dbReference>
<keyword evidence="3" id="KW-1185">Reference proteome</keyword>
<proteinExistence type="predicted"/>
<comment type="caution">
    <text evidence="2">The sequence shown here is derived from an EMBL/GenBank/DDBJ whole genome shotgun (WGS) entry which is preliminary data.</text>
</comment>
<evidence type="ECO:0000313" key="3">
    <source>
        <dbReference type="Proteomes" id="UP001174936"/>
    </source>
</evidence>
<reference evidence="2" key="1">
    <citation type="submission" date="2023-06" db="EMBL/GenBank/DDBJ databases">
        <title>Genome-scale phylogeny and comparative genomics of the fungal order Sordariales.</title>
        <authorList>
            <consortium name="Lawrence Berkeley National Laboratory"/>
            <person name="Hensen N."/>
            <person name="Bonometti L."/>
            <person name="Westerberg I."/>
            <person name="Brannstrom I.O."/>
            <person name="Guillou S."/>
            <person name="Cros-Aarteil S."/>
            <person name="Calhoun S."/>
            <person name="Haridas S."/>
            <person name="Kuo A."/>
            <person name="Mondo S."/>
            <person name="Pangilinan J."/>
            <person name="Riley R."/>
            <person name="Labutti K."/>
            <person name="Andreopoulos B."/>
            <person name="Lipzen A."/>
            <person name="Chen C."/>
            <person name="Yanf M."/>
            <person name="Daum C."/>
            <person name="Ng V."/>
            <person name="Clum A."/>
            <person name="Steindorff A."/>
            <person name="Ohm R."/>
            <person name="Martin F."/>
            <person name="Silar P."/>
            <person name="Natvig D."/>
            <person name="Lalanne C."/>
            <person name="Gautier V."/>
            <person name="Ament-Velasquez S.L."/>
            <person name="Kruys A."/>
            <person name="Hutchinson M.I."/>
            <person name="Powell A.J."/>
            <person name="Barry K."/>
            <person name="Miller A.N."/>
            <person name="Grigoriev I.V."/>
            <person name="Debuchy R."/>
            <person name="Gladieux P."/>
            <person name="Thoren M.H."/>
            <person name="Johannesson H."/>
        </authorList>
    </citation>
    <scope>NUCLEOTIDE SEQUENCE</scope>
    <source>
        <strain evidence="2">SMH2532-1</strain>
    </source>
</reference>
<feature type="region of interest" description="Disordered" evidence="1">
    <location>
        <begin position="45"/>
        <end position="88"/>
    </location>
</feature>
<name>A0AA40CWW5_9PEZI</name>
<feature type="compositionally biased region" description="Basic and acidic residues" evidence="1">
    <location>
        <begin position="76"/>
        <end position="86"/>
    </location>
</feature>
<accession>A0AA40CWW5</accession>